<evidence type="ECO:0000256" key="13">
    <source>
        <dbReference type="ARBA" id="ARBA00023136"/>
    </source>
</evidence>
<feature type="transmembrane region" description="Helical" evidence="17">
    <location>
        <begin position="45"/>
        <end position="65"/>
    </location>
</feature>
<keyword evidence="13 17" id="KW-0472">Membrane</keyword>
<dbReference type="EMBL" id="CP016545">
    <property type="protein sequence ID" value="ANU06906.1"/>
    <property type="molecule type" value="Genomic_DNA"/>
</dbReference>
<dbReference type="EC" id="2.7.10.2" evidence="4"/>
<keyword evidence="5" id="KW-1003">Cell membrane</keyword>
<evidence type="ECO:0000256" key="16">
    <source>
        <dbReference type="SAM" id="Coils"/>
    </source>
</evidence>
<evidence type="ECO:0000259" key="20">
    <source>
        <dbReference type="Pfam" id="PF13807"/>
    </source>
</evidence>
<evidence type="ECO:0000256" key="15">
    <source>
        <dbReference type="ARBA" id="ARBA00051245"/>
    </source>
</evidence>
<dbReference type="KEGG" id="anh:A6F65_00583"/>
<dbReference type="AlphaFoldDB" id="A0A1C7D5Y6"/>
<proteinExistence type="inferred from homology"/>
<dbReference type="Pfam" id="PF02706">
    <property type="entry name" value="Wzz"/>
    <property type="match status" value="1"/>
</dbReference>
<evidence type="ECO:0000256" key="5">
    <source>
        <dbReference type="ARBA" id="ARBA00022475"/>
    </source>
</evidence>
<dbReference type="GO" id="GO:0005524">
    <property type="term" value="F:ATP binding"/>
    <property type="evidence" value="ECO:0007669"/>
    <property type="project" value="UniProtKB-KW"/>
</dbReference>
<comment type="subcellular location">
    <subcellularLocation>
        <location evidence="1">Cell inner membrane</location>
        <topology evidence="1">Multi-pass membrane protein</topology>
    </subcellularLocation>
</comment>
<dbReference type="CDD" id="cd05387">
    <property type="entry name" value="BY-kinase"/>
    <property type="match status" value="1"/>
</dbReference>
<evidence type="ECO:0000256" key="2">
    <source>
        <dbReference type="ARBA" id="ARBA00007316"/>
    </source>
</evidence>
<evidence type="ECO:0000256" key="4">
    <source>
        <dbReference type="ARBA" id="ARBA00011903"/>
    </source>
</evidence>
<dbReference type="PANTHER" id="PTHR32309:SF13">
    <property type="entry name" value="FERRIC ENTEROBACTIN TRANSPORT PROTEIN FEPE"/>
    <property type="match status" value="1"/>
</dbReference>
<dbReference type="Pfam" id="PF13614">
    <property type="entry name" value="AAA_31"/>
    <property type="match status" value="1"/>
</dbReference>
<dbReference type="GO" id="GO:0004715">
    <property type="term" value="F:non-membrane spanning protein tyrosine kinase activity"/>
    <property type="evidence" value="ECO:0007669"/>
    <property type="project" value="UniProtKB-EC"/>
</dbReference>
<feature type="domain" description="Polysaccharide chain length determinant N-terminal" evidence="18">
    <location>
        <begin position="34"/>
        <end position="125"/>
    </location>
</feature>
<feature type="domain" description="Tyrosine-protein kinase G-rich" evidence="20">
    <location>
        <begin position="400"/>
        <end position="472"/>
    </location>
</feature>
<organism evidence="21 22">
    <name type="scientific">Paraurantiacibacter namhicola</name>
    <dbReference type="NCBI Taxonomy" id="645517"/>
    <lineage>
        <taxon>Bacteria</taxon>
        <taxon>Pseudomonadati</taxon>
        <taxon>Pseudomonadota</taxon>
        <taxon>Alphaproteobacteria</taxon>
        <taxon>Sphingomonadales</taxon>
        <taxon>Erythrobacteraceae</taxon>
        <taxon>Paraurantiacibacter</taxon>
    </lineage>
</organism>
<keyword evidence="16" id="KW-0175">Coiled coil</keyword>
<comment type="similarity">
    <text evidence="3">Belongs to the etk/wzc family.</text>
</comment>
<dbReference type="RefSeq" id="WP_083989171.1">
    <property type="nucleotide sequence ID" value="NZ_CP016545.1"/>
</dbReference>
<keyword evidence="6" id="KW-0997">Cell inner membrane</keyword>
<keyword evidence="11" id="KW-0067">ATP-binding</keyword>
<dbReference type="InterPro" id="IPR032807">
    <property type="entry name" value="GNVR"/>
</dbReference>
<feature type="domain" description="AAA" evidence="19">
    <location>
        <begin position="548"/>
        <end position="693"/>
    </location>
</feature>
<comment type="similarity">
    <text evidence="2">Belongs to the CpsD/CapB family.</text>
</comment>
<dbReference type="GO" id="GO:0005886">
    <property type="term" value="C:plasma membrane"/>
    <property type="evidence" value="ECO:0007669"/>
    <property type="project" value="UniProtKB-SubCell"/>
</dbReference>
<comment type="catalytic activity">
    <reaction evidence="15">
        <text>L-tyrosyl-[protein] + ATP = O-phospho-L-tyrosyl-[protein] + ADP + H(+)</text>
        <dbReference type="Rhea" id="RHEA:10596"/>
        <dbReference type="Rhea" id="RHEA-COMP:10136"/>
        <dbReference type="Rhea" id="RHEA-COMP:20101"/>
        <dbReference type="ChEBI" id="CHEBI:15378"/>
        <dbReference type="ChEBI" id="CHEBI:30616"/>
        <dbReference type="ChEBI" id="CHEBI:46858"/>
        <dbReference type="ChEBI" id="CHEBI:61978"/>
        <dbReference type="ChEBI" id="CHEBI:456216"/>
        <dbReference type="EC" id="2.7.10.2"/>
    </reaction>
</comment>
<reference evidence="21 22" key="1">
    <citation type="submission" date="2016-07" db="EMBL/GenBank/DDBJ databases">
        <title>Complete genome sequence of Altererythrobacter namhicola JCM 16345T, containing esterase-encoding genes.</title>
        <authorList>
            <person name="Cheng H."/>
            <person name="Wu Y.-H."/>
            <person name="Jian S.-L."/>
            <person name="Huo Y.-Y."/>
            <person name="Wang C.-S."/>
            <person name="Xu X.-W."/>
        </authorList>
    </citation>
    <scope>NUCLEOTIDE SEQUENCE [LARGE SCALE GENOMIC DNA]</scope>
    <source>
        <strain evidence="21 22">JCM 16345</strain>
    </source>
</reference>
<evidence type="ECO:0000256" key="10">
    <source>
        <dbReference type="ARBA" id="ARBA00022777"/>
    </source>
</evidence>
<dbReference type="InterPro" id="IPR027417">
    <property type="entry name" value="P-loop_NTPase"/>
</dbReference>
<name>A0A1C7D5Y6_9SPHN</name>
<keyword evidence="8 17" id="KW-0812">Transmembrane</keyword>
<accession>A0A1C7D5Y6</accession>
<keyword evidence="10 21" id="KW-0418">Kinase</keyword>
<dbReference type="Gene3D" id="3.40.50.300">
    <property type="entry name" value="P-loop containing nucleotide triphosphate hydrolases"/>
    <property type="match status" value="1"/>
</dbReference>
<dbReference type="OrthoDB" id="230260at2"/>
<evidence type="ECO:0000256" key="1">
    <source>
        <dbReference type="ARBA" id="ARBA00004429"/>
    </source>
</evidence>
<dbReference type="SUPFAM" id="SSF52540">
    <property type="entry name" value="P-loop containing nucleoside triphosphate hydrolases"/>
    <property type="match status" value="1"/>
</dbReference>
<dbReference type="InterPro" id="IPR003856">
    <property type="entry name" value="LPS_length_determ_N"/>
</dbReference>
<keyword evidence="7 21" id="KW-0808">Transferase</keyword>
<evidence type="ECO:0000313" key="21">
    <source>
        <dbReference type="EMBL" id="ANU06906.1"/>
    </source>
</evidence>
<dbReference type="PANTHER" id="PTHR32309">
    <property type="entry name" value="TYROSINE-PROTEIN KINASE"/>
    <property type="match status" value="1"/>
</dbReference>
<feature type="coiled-coil region" evidence="16">
    <location>
        <begin position="213"/>
        <end position="240"/>
    </location>
</feature>
<sequence length="734" mass="79231">MNDARPEFSSGPQDWRAALGLGNGRAFGGLGDTLRYLLSLLKRNIWLILTIIGATMLLALVLTMLQTPQYTARATVEINERADEVLGEELDSDGNNSVEWEVDRYLNTQLEILRSRALAERVADRLDLASDPAFFLAMGAPGTADLPDGARKQAVIGMLMSGFSVDLPRETRIAQIFFTSNDREMSARVTNAYAQEFIQANLQRKYDSSAYARQFVAEQLDEARQALEESERELNSYARDAGLIRARNPDRTQGVDSDYAGSITASSLVQANRAANDAQAARVAAEARWNAERSAPLMASPAVQNSEVVQQLAARRGAVQSELQAARGRYLPGHPTLQRLEAEAAGLDAQVAQAAREARGAVQAQYRAAVATERQLQGQVRSLEGRTLAEQDRSVRYNVLAREADTNRQLYDGLLQRYRELNAAAGITASNIAVVDLAQPPGGPSSPNLTINLLLGLLVGIGLAGTIVFLRDQLDDRIRVPEDLESKVGMGLVGVIPRAEADDPVAALENAKSPVAEAYNALRTALLYSTRDGLPGVLLVTSAQPLEGKSTSSLAIAKGFARLGRKVLLVDADLRRPSLHKRAGIANEAGLSSVLVGETALSETVVQDKQENLFLLPSGPIPPSPTELLSSPRMAAMLEQGDAEYDLVIVDSAPILGLADSPELAALADGVLVVIEADRARGGQLKAALRRLRDTRPNILGAVLTKFDPAKAGNSYSAYYGYDYYRYDPETETA</sequence>
<evidence type="ECO:0000256" key="14">
    <source>
        <dbReference type="ARBA" id="ARBA00023137"/>
    </source>
</evidence>
<keyword evidence="12 17" id="KW-1133">Transmembrane helix</keyword>
<dbReference type="InterPro" id="IPR005702">
    <property type="entry name" value="Wzc-like_C"/>
</dbReference>
<evidence type="ECO:0000259" key="18">
    <source>
        <dbReference type="Pfam" id="PF02706"/>
    </source>
</evidence>
<dbReference type="PATRIC" id="fig|645517.4.peg.585"/>
<evidence type="ECO:0000256" key="3">
    <source>
        <dbReference type="ARBA" id="ARBA00008883"/>
    </source>
</evidence>
<dbReference type="InterPro" id="IPR050445">
    <property type="entry name" value="Bact_polysacc_biosynth/exp"/>
</dbReference>
<evidence type="ECO:0000259" key="19">
    <source>
        <dbReference type="Pfam" id="PF13614"/>
    </source>
</evidence>
<dbReference type="STRING" id="645517.A6F65_00583"/>
<gene>
    <name evidence="21" type="ORF">A6F65_00583</name>
</gene>
<keyword evidence="22" id="KW-1185">Reference proteome</keyword>
<evidence type="ECO:0000256" key="6">
    <source>
        <dbReference type="ARBA" id="ARBA00022519"/>
    </source>
</evidence>
<evidence type="ECO:0000256" key="8">
    <source>
        <dbReference type="ARBA" id="ARBA00022692"/>
    </source>
</evidence>
<dbReference type="Proteomes" id="UP000092698">
    <property type="component" value="Chromosome"/>
</dbReference>
<keyword evidence="9" id="KW-0547">Nucleotide-binding</keyword>
<dbReference type="InterPro" id="IPR025669">
    <property type="entry name" value="AAA_dom"/>
</dbReference>
<dbReference type="NCBIfam" id="TIGR01007">
    <property type="entry name" value="eps_fam"/>
    <property type="match status" value="1"/>
</dbReference>
<evidence type="ECO:0000256" key="9">
    <source>
        <dbReference type="ARBA" id="ARBA00022741"/>
    </source>
</evidence>
<evidence type="ECO:0000256" key="12">
    <source>
        <dbReference type="ARBA" id="ARBA00022989"/>
    </source>
</evidence>
<evidence type="ECO:0000313" key="22">
    <source>
        <dbReference type="Proteomes" id="UP000092698"/>
    </source>
</evidence>
<evidence type="ECO:0000256" key="7">
    <source>
        <dbReference type="ARBA" id="ARBA00022679"/>
    </source>
</evidence>
<evidence type="ECO:0000256" key="17">
    <source>
        <dbReference type="SAM" id="Phobius"/>
    </source>
</evidence>
<dbReference type="Pfam" id="PF13807">
    <property type="entry name" value="GNVR"/>
    <property type="match status" value="1"/>
</dbReference>
<protein>
    <recommendedName>
        <fullName evidence="4">non-specific protein-tyrosine kinase</fullName>
        <ecNumber evidence="4">2.7.10.2</ecNumber>
    </recommendedName>
</protein>
<keyword evidence="14" id="KW-0829">Tyrosine-protein kinase</keyword>
<evidence type="ECO:0000256" key="11">
    <source>
        <dbReference type="ARBA" id="ARBA00022840"/>
    </source>
</evidence>